<feature type="region of interest" description="Disordered" evidence="1">
    <location>
        <begin position="23"/>
        <end position="61"/>
    </location>
</feature>
<proteinExistence type="predicted"/>
<dbReference type="OrthoDB" id="5491294at2"/>
<sequence>MFRALILAGIASLGIHFGCSDDEAESPVNNPANNPNDLGTADMAEDSADDSGTPDVDSGGGDCIQATINGQWELTLADDVSVEYSAEISPEVEGAVRQVSVLFERYMPGADVGTFDLSQGGDNNFGTCAHCVFVRTDTAERAYFTESGILESTSDPYSRRADFSLSGLKLIEVTVNPLTRESTPVEGGGCVEFADFEVSGVFPPEEWTCPAETYGDGAQCNCGCGAYDPDCATGGDCLPGAPDCPEPVELPVVGCQESEVCTFDPVAASAECFETCDWAGRAGCTTGTCVFDSGANDGKDLCILDAIRIAPGVGIGEDCPSTGYQMVCNVNGGFAEGYCDPNDVCRALCNSNEECTEQGHTCQPFLFGESFGYCGPEPTDG</sequence>
<feature type="compositionally biased region" description="Polar residues" evidence="1">
    <location>
        <begin position="27"/>
        <end position="37"/>
    </location>
</feature>
<organism evidence="2 3">
    <name type="scientific">Microvenator marinus</name>
    <dbReference type="NCBI Taxonomy" id="2600177"/>
    <lineage>
        <taxon>Bacteria</taxon>
        <taxon>Deltaproteobacteria</taxon>
        <taxon>Bradymonadales</taxon>
        <taxon>Microvenatoraceae</taxon>
        <taxon>Microvenator</taxon>
    </lineage>
</organism>
<name>A0A5B8XM08_9DELT</name>
<evidence type="ECO:0000313" key="2">
    <source>
        <dbReference type="EMBL" id="QED26740.1"/>
    </source>
</evidence>
<accession>A0A5B8XM08</accession>
<dbReference type="AlphaFoldDB" id="A0A5B8XM08"/>
<gene>
    <name evidence="2" type="ORF">FRD01_05670</name>
</gene>
<dbReference type="EMBL" id="CP042467">
    <property type="protein sequence ID" value="QED26740.1"/>
    <property type="molecule type" value="Genomic_DNA"/>
</dbReference>
<protein>
    <submittedName>
        <fullName evidence="2">Uncharacterized protein</fullName>
    </submittedName>
</protein>
<evidence type="ECO:0000313" key="3">
    <source>
        <dbReference type="Proteomes" id="UP000321595"/>
    </source>
</evidence>
<reference evidence="2 3" key="1">
    <citation type="submission" date="2019-08" db="EMBL/GenBank/DDBJ databases">
        <authorList>
            <person name="Liang Q."/>
        </authorList>
    </citation>
    <scope>NUCLEOTIDE SEQUENCE [LARGE SCALE GENOMIC DNA]</scope>
    <source>
        <strain evidence="2 3">V1718</strain>
    </source>
</reference>
<dbReference type="RefSeq" id="WP_146958426.1">
    <property type="nucleotide sequence ID" value="NZ_CP042467.1"/>
</dbReference>
<evidence type="ECO:0000256" key="1">
    <source>
        <dbReference type="SAM" id="MobiDB-lite"/>
    </source>
</evidence>
<dbReference type="Proteomes" id="UP000321595">
    <property type="component" value="Chromosome"/>
</dbReference>
<dbReference type="KEGG" id="bbae:FRD01_05670"/>
<keyword evidence="3" id="KW-1185">Reference proteome</keyword>